<dbReference type="GO" id="GO:0006313">
    <property type="term" value="P:DNA transposition"/>
    <property type="evidence" value="ECO:0007669"/>
    <property type="project" value="UniProtKB-UniRule"/>
</dbReference>
<comment type="function">
    <text evidence="1 6">Required for the transposition of the insertion element.</text>
</comment>
<comment type="caution">
    <text evidence="8">The sequence shown here is derived from an EMBL/GenBank/DDBJ whole genome shotgun (WGS) entry which is preliminary data.</text>
</comment>
<feature type="region of interest" description="Disordered" evidence="7">
    <location>
        <begin position="1"/>
        <end position="37"/>
    </location>
</feature>
<keyword evidence="5 6" id="KW-0233">DNA recombination</keyword>
<keyword evidence="4 6" id="KW-0238">DNA-binding</keyword>
<organism evidence="8 9">
    <name type="scientific">Acetobacter tropicalis</name>
    <dbReference type="NCBI Taxonomy" id="104102"/>
    <lineage>
        <taxon>Bacteria</taxon>
        <taxon>Pseudomonadati</taxon>
        <taxon>Pseudomonadota</taxon>
        <taxon>Alphaproteobacteria</taxon>
        <taxon>Acetobacterales</taxon>
        <taxon>Acetobacteraceae</taxon>
        <taxon>Acetobacter</taxon>
    </lineage>
</organism>
<accession>A0A251ZYH8</accession>
<name>A0A251ZYH8_9PROT</name>
<dbReference type="PANTHER" id="PTHR33217">
    <property type="entry name" value="TRANSPOSASE FOR INSERTION SEQUENCE ELEMENT IS1081"/>
    <property type="match status" value="1"/>
</dbReference>
<evidence type="ECO:0000256" key="5">
    <source>
        <dbReference type="ARBA" id="ARBA00023172"/>
    </source>
</evidence>
<dbReference type="PANTHER" id="PTHR33217:SF5">
    <property type="entry name" value="MUTATOR FAMILY TRANSPOSASE"/>
    <property type="match status" value="1"/>
</dbReference>
<comment type="similarity">
    <text evidence="2 6">Belongs to the transposase mutator family.</text>
</comment>
<dbReference type="GO" id="GO:0003677">
    <property type="term" value="F:DNA binding"/>
    <property type="evidence" value="ECO:0007669"/>
    <property type="project" value="UniProtKB-UniRule"/>
</dbReference>
<dbReference type="AlphaFoldDB" id="A0A251ZYH8"/>
<feature type="non-terminal residue" evidence="8">
    <location>
        <position position="139"/>
    </location>
</feature>
<protein>
    <recommendedName>
        <fullName evidence="6">Mutator family transposase</fullName>
    </recommendedName>
</protein>
<feature type="compositionally biased region" description="Basic and acidic residues" evidence="7">
    <location>
        <begin position="1"/>
        <end position="12"/>
    </location>
</feature>
<dbReference type="InterPro" id="IPR001207">
    <property type="entry name" value="Transposase_mutator"/>
</dbReference>
<gene>
    <name evidence="8" type="ORF">HC62_00620</name>
</gene>
<evidence type="ECO:0000256" key="1">
    <source>
        <dbReference type="ARBA" id="ARBA00002190"/>
    </source>
</evidence>
<keyword evidence="6" id="KW-0814">Transposable element</keyword>
<evidence type="ECO:0000256" key="2">
    <source>
        <dbReference type="ARBA" id="ARBA00010961"/>
    </source>
</evidence>
<evidence type="ECO:0000256" key="6">
    <source>
        <dbReference type="RuleBase" id="RU365089"/>
    </source>
</evidence>
<dbReference type="Proteomes" id="UP000194565">
    <property type="component" value="Unassembled WGS sequence"/>
</dbReference>
<proteinExistence type="inferred from homology"/>
<evidence type="ECO:0000256" key="7">
    <source>
        <dbReference type="SAM" id="MobiDB-lite"/>
    </source>
</evidence>
<evidence type="ECO:0000256" key="3">
    <source>
        <dbReference type="ARBA" id="ARBA00022578"/>
    </source>
</evidence>
<dbReference type="EMBL" id="JOMM01000107">
    <property type="protein sequence ID" value="OUI79702.1"/>
    <property type="molecule type" value="Genomic_DNA"/>
</dbReference>
<sequence length="139" mass="15792">MNIHLAEERADDASAENNLPPNRRNGRSQKTVTTESGKVVLDIPRDRNGTFDPLLIAKYQRRFPEFDRKIISMYARGMTTREIQGHIEEIYGVEASLSLISAITDAVMEEVAAWQNRPLEPCYPIVFMDAIRVNIRSDG</sequence>
<evidence type="ECO:0000256" key="4">
    <source>
        <dbReference type="ARBA" id="ARBA00023125"/>
    </source>
</evidence>
<evidence type="ECO:0000313" key="8">
    <source>
        <dbReference type="EMBL" id="OUI79702.1"/>
    </source>
</evidence>
<keyword evidence="3 6" id="KW-0815">Transposition</keyword>
<dbReference type="GO" id="GO:0004803">
    <property type="term" value="F:transposase activity"/>
    <property type="evidence" value="ECO:0007669"/>
    <property type="project" value="UniProtKB-UniRule"/>
</dbReference>
<evidence type="ECO:0000313" key="9">
    <source>
        <dbReference type="Proteomes" id="UP000194565"/>
    </source>
</evidence>
<reference evidence="8 9" key="1">
    <citation type="submission" date="2014-06" db="EMBL/GenBank/DDBJ databases">
        <authorList>
            <person name="Ju J."/>
            <person name="Zhang J."/>
        </authorList>
    </citation>
    <scope>NUCLEOTIDE SEQUENCE [LARGE SCALE GENOMIC DNA]</scope>
    <source>
        <strain evidence="8">DmW_042</strain>
    </source>
</reference>
<dbReference type="Pfam" id="PF00872">
    <property type="entry name" value="Transposase_mut"/>
    <property type="match status" value="1"/>
</dbReference>